<reference evidence="2" key="1">
    <citation type="submission" date="2016-10" db="EMBL/GenBank/DDBJ databases">
        <authorList>
            <person name="Varghese N."/>
            <person name="Submissions S."/>
        </authorList>
    </citation>
    <scope>NUCLEOTIDE SEQUENCE [LARGE SCALE GENOMIC DNA]</scope>
    <source>
        <strain evidence="2">DSM 10014</strain>
    </source>
</reference>
<sequence>MGSTATVGRDLSSDQPELFPIDLLGGKAPKSVFVFKGGRIPERGIGPPPSQTNSKSKLIAEYLSNFQRVTNGGMYIDGFAAPQSRGHEEAWTARRVLEIEPKRIRNFWLCDIDPEGIKQLRTLKAQHHRDPRSRRVFVHEGDFNEIVHDILKSDRFTPRAAIFALLDQRNTECHWSTVKALAGRGGRTKIELMYFLGASWLHRSLTQSKTPDRIAEIDRWWGGPEWTSLKNLTQIGMVDQVAARFSFELGYKHVNAFPIFQRDTGKKRSFYLIHASDHPEAPKLMTRAYLKTVGSVEGTIADGQANLPW</sequence>
<dbReference type="InterPro" id="IPR031009">
    <property type="entry name" value="Tcm_partner"/>
</dbReference>
<dbReference type="STRING" id="60137.SAMN04488041_103128"/>
<dbReference type="Proteomes" id="UP000183076">
    <property type="component" value="Unassembled WGS sequence"/>
</dbReference>
<evidence type="ECO:0000313" key="2">
    <source>
        <dbReference type="Proteomes" id="UP000183076"/>
    </source>
</evidence>
<name>A0A1H2W1Y5_9RHOB</name>
<dbReference type="AlphaFoldDB" id="A0A1H2W1Y5"/>
<protein>
    <submittedName>
        <fullName evidence="1">Three-Cys-motif partner protein</fullName>
    </submittedName>
</protein>
<evidence type="ECO:0000313" key="1">
    <source>
        <dbReference type="EMBL" id="SDW74600.1"/>
    </source>
</evidence>
<proteinExistence type="predicted"/>
<accession>A0A1H2W1Y5</accession>
<dbReference type="EMBL" id="FNNB01000003">
    <property type="protein sequence ID" value="SDW74600.1"/>
    <property type="molecule type" value="Genomic_DNA"/>
</dbReference>
<organism evidence="1 2">
    <name type="scientific">Sulfitobacter pontiacus</name>
    <dbReference type="NCBI Taxonomy" id="60137"/>
    <lineage>
        <taxon>Bacteria</taxon>
        <taxon>Pseudomonadati</taxon>
        <taxon>Pseudomonadota</taxon>
        <taxon>Alphaproteobacteria</taxon>
        <taxon>Rhodobacterales</taxon>
        <taxon>Roseobacteraceae</taxon>
        <taxon>Sulfitobacter</taxon>
    </lineage>
</organism>
<gene>
    <name evidence="1" type="ORF">SAMN04488041_103128</name>
</gene>
<dbReference type="NCBIfam" id="TIGR04474">
    <property type="entry name" value="tcm_partner"/>
    <property type="match status" value="1"/>
</dbReference>